<dbReference type="Proteomes" id="UP000219612">
    <property type="component" value="Unassembled WGS sequence"/>
</dbReference>
<dbReference type="GO" id="GO:0005524">
    <property type="term" value="F:ATP binding"/>
    <property type="evidence" value="ECO:0007669"/>
    <property type="project" value="InterPro"/>
</dbReference>
<evidence type="ECO:0000259" key="1">
    <source>
        <dbReference type="PROSITE" id="PS50011"/>
    </source>
</evidence>
<dbReference type="Gene3D" id="1.10.510.10">
    <property type="entry name" value="Transferase(Phosphotransferase) domain 1"/>
    <property type="match status" value="1"/>
</dbReference>
<dbReference type="AlphaFoldDB" id="A0A285KAB8"/>
<dbReference type="PROSITE" id="PS50011">
    <property type="entry name" value="PROTEIN_KINASE_DOM"/>
    <property type="match status" value="1"/>
</dbReference>
<accession>A0A285KAB8</accession>
<dbReference type="Pfam" id="PF00069">
    <property type="entry name" value="Pkinase"/>
    <property type="match status" value="1"/>
</dbReference>
<dbReference type="SUPFAM" id="SSF56112">
    <property type="entry name" value="Protein kinase-like (PK-like)"/>
    <property type="match status" value="1"/>
</dbReference>
<organism evidence="2 3">
    <name type="scientific">Paractinoplanes atraurantiacus</name>
    <dbReference type="NCBI Taxonomy" id="1036182"/>
    <lineage>
        <taxon>Bacteria</taxon>
        <taxon>Bacillati</taxon>
        <taxon>Actinomycetota</taxon>
        <taxon>Actinomycetes</taxon>
        <taxon>Micromonosporales</taxon>
        <taxon>Micromonosporaceae</taxon>
        <taxon>Paractinoplanes</taxon>
    </lineage>
</organism>
<dbReference type="OrthoDB" id="4061674at2"/>
<dbReference type="InterPro" id="IPR011009">
    <property type="entry name" value="Kinase-like_dom_sf"/>
</dbReference>
<keyword evidence="2" id="KW-0418">Kinase</keyword>
<protein>
    <submittedName>
        <fullName evidence="2">Protein kinase domain-containing protein</fullName>
    </submittedName>
</protein>
<gene>
    <name evidence="2" type="ORF">SAMN05421748_13565</name>
</gene>
<name>A0A285KAB8_9ACTN</name>
<dbReference type="EMBL" id="OBDY01000035">
    <property type="protein sequence ID" value="SNY69525.1"/>
    <property type="molecule type" value="Genomic_DNA"/>
</dbReference>
<evidence type="ECO:0000313" key="2">
    <source>
        <dbReference type="EMBL" id="SNY69525.1"/>
    </source>
</evidence>
<dbReference type="GO" id="GO:0004672">
    <property type="term" value="F:protein kinase activity"/>
    <property type="evidence" value="ECO:0007669"/>
    <property type="project" value="InterPro"/>
</dbReference>
<keyword evidence="2" id="KW-0808">Transferase</keyword>
<dbReference type="RefSeq" id="WP_143235382.1">
    <property type="nucleotide sequence ID" value="NZ_OBDY01000035.1"/>
</dbReference>
<proteinExistence type="predicted"/>
<reference evidence="2 3" key="1">
    <citation type="submission" date="2017-09" db="EMBL/GenBank/DDBJ databases">
        <authorList>
            <person name="Ehlers B."/>
            <person name="Leendertz F.H."/>
        </authorList>
    </citation>
    <scope>NUCLEOTIDE SEQUENCE [LARGE SCALE GENOMIC DNA]</scope>
    <source>
        <strain evidence="2 3">CGMCC 4.6857</strain>
    </source>
</reference>
<keyword evidence="3" id="KW-1185">Reference proteome</keyword>
<feature type="domain" description="Protein kinase" evidence="1">
    <location>
        <begin position="13"/>
        <end position="302"/>
    </location>
</feature>
<dbReference type="InterPro" id="IPR000719">
    <property type="entry name" value="Prot_kinase_dom"/>
</dbReference>
<evidence type="ECO:0000313" key="3">
    <source>
        <dbReference type="Proteomes" id="UP000219612"/>
    </source>
</evidence>
<sequence>MTLYIEPGRPINLGPLVPLGEGGQGVVLGLLDEPGVCFKFFLEPSEDLDRRVNGLLKQRPTEWPDGGEQVIAWPKWPLRDETGRIRSVVLPRFDGASLYALFDADQRLEFLDHPTWATCLQAAIRISSIYRQLHRVDVVIGDVSPNNLIVDRSGRVALIDCDSVQFVDDWSREVFPADMATREYCSPEALGSPARHLAPSHDLFGMAILLCQLLMDGDHPFEGRPLRGPDHGVEGNIREGTSALFTPERLVPVAGRLDLRVLPRVVQQLAFRALSQGHTHPHVRPSAAEWERVLRGVLNDLLGCPRNANHFFPAALGPCPWCARYDAGIADHFPSGSRGLR</sequence>